<dbReference type="KEGG" id="nte:NEUTE1DRAFT107743"/>
<evidence type="ECO:0000313" key="2">
    <source>
        <dbReference type="EMBL" id="EGO61214.1"/>
    </source>
</evidence>
<feature type="region of interest" description="Disordered" evidence="1">
    <location>
        <begin position="79"/>
        <end position="129"/>
    </location>
</feature>
<dbReference type="HOGENOM" id="CLU_1563303_0_0_1"/>
<evidence type="ECO:0000313" key="3">
    <source>
        <dbReference type="Proteomes" id="UP000008065"/>
    </source>
</evidence>
<dbReference type="VEuPathDB" id="FungiDB:NEUTE1DRAFT_107743"/>
<dbReference type="RefSeq" id="XP_009848319.1">
    <property type="nucleotide sequence ID" value="XM_009850017.1"/>
</dbReference>
<dbReference type="GeneID" id="20822352"/>
<feature type="compositionally biased region" description="Basic and acidic residues" evidence="1">
    <location>
        <begin position="107"/>
        <end position="128"/>
    </location>
</feature>
<name>F8MC59_NEUT8</name>
<organism evidence="2 3">
    <name type="scientific">Neurospora tetrasperma (strain FGSC 2508 / ATCC MYA-4615 / P0657)</name>
    <dbReference type="NCBI Taxonomy" id="510951"/>
    <lineage>
        <taxon>Eukaryota</taxon>
        <taxon>Fungi</taxon>
        <taxon>Dikarya</taxon>
        <taxon>Ascomycota</taxon>
        <taxon>Pezizomycotina</taxon>
        <taxon>Sordariomycetes</taxon>
        <taxon>Sordariomycetidae</taxon>
        <taxon>Sordariales</taxon>
        <taxon>Sordariaceae</taxon>
        <taxon>Neurospora</taxon>
    </lineage>
</organism>
<keyword evidence="3" id="KW-1185">Reference proteome</keyword>
<feature type="region of interest" description="Disordered" evidence="1">
    <location>
        <begin position="150"/>
        <end position="171"/>
    </location>
</feature>
<proteinExistence type="predicted"/>
<dbReference type="AlphaFoldDB" id="F8MC59"/>
<dbReference type="Proteomes" id="UP000008065">
    <property type="component" value="Unassembled WGS sequence"/>
</dbReference>
<protein>
    <submittedName>
        <fullName evidence="2">Uncharacterized protein</fullName>
    </submittedName>
</protein>
<dbReference type="EMBL" id="GL891302">
    <property type="protein sequence ID" value="EGO61214.1"/>
    <property type="molecule type" value="Genomic_DNA"/>
</dbReference>
<accession>F8MC59</accession>
<sequence length="171" mass="19577">MCLLYQQSLLKRRHQRVKRLEESVIAYTVTLFMMIQHGCNKLQSLLGTSSCLHYYYGDMVLTKRWLWWSVPAGVRPASRATARTGWRDATSRPSLSRGHLASAESSLYEKDSGTVTGEREEDWRDWKSGKIQQAKSPICSVNQEEVLKAFRPKPTAESSTPIQKKSDPIWT</sequence>
<gene>
    <name evidence="2" type="ORF">NEUTE1DRAFT_107743</name>
</gene>
<evidence type="ECO:0000256" key="1">
    <source>
        <dbReference type="SAM" id="MobiDB-lite"/>
    </source>
</evidence>
<reference evidence="3" key="1">
    <citation type="journal article" date="2011" name="Genetics">
        <title>Massive changes in genome architecture accompany the transition to self-fertility in the filamentous fungus Neurospora tetrasperma.</title>
        <authorList>
            <person name="Ellison C.E."/>
            <person name="Stajich J.E."/>
            <person name="Jacobson D.J."/>
            <person name="Natvig D.O."/>
            <person name="Lapidus A."/>
            <person name="Foster B."/>
            <person name="Aerts A."/>
            <person name="Riley R."/>
            <person name="Lindquist E.A."/>
            <person name="Grigoriev I.V."/>
            <person name="Taylor J.W."/>
        </authorList>
    </citation>
    <scope>NUCLEOTIDE SEQUENCE [LARGE SCALE GENOMIC DNA]</scope>
    <source>
        <strain evidence="3">FGSC 2508 / P0657</strain>
    </source>
</reference>